<dbReference type="Proteomes" id="UP000736384">
    <property type="component" value="Unassembled WGS sequence"/>
</dbReference>
<evidence type="ECO:0000313" key="2">
    <source>
        <dbReference type="Proteomes" id="UP000736384"/>
    </source>
</evidence>
<sequence>MLAKGIQLTLLIGPIVPIPAPRVVIDALESVEVTTAAGTASGFQLKFQFSAKSELNTIFLIAGAQNTGPGKIPLRVMLIVTLNGTPQPLFDGVMTNVQVQPGGQGAPGTLTVTGEDLTKVMDMIDWSGVPFPAMPIEARVALLCAKYAPFGLIPLVIPVLFPDIPIPVDKIPAQQGTDLQYIRKLAGDVGYVFYIEPGPVAGTNIAYFGPEIKVGVPQPALNLDMDALTNVESMSFKFDPTAGKLPIVFIQNQLTRIPIPIPIPIPKLNPLQPPLGVLSAPLANIEVLKYTAKLNPMQAISEGLAVANQSQDTVSANGSLDVLRYGRVLKARGLVGVRGAGLAYDGLYFVQSVTSTLKRGEFKQSFTLTRNGLISITPRVPI</sequence>
<dbReference type="EMBL" id="JAAPAP010000024">
    <property type="protein sequence ID" value="NHN79646.1"/>
    <property type="molecule type" value="Genomic_DNA"/>
</dbReference>
<dbReference type="AlphaFoldDB" id="A0AA43ZA29"/>
<evidence type="ECO:0000313" key="1">
    <source>
        <dbReference type="EMBL" id="NHN79646.1"/>
    </source>
</evidence>
<protein>
    <submittedName>
        <fullName evidence="1">Uncharacterized protein</fullName>
    </submittedName>
</protein>
<dbReference type="RefSeq" id="WP_165894041.1">
    <property type="nucleotide sequence ID" value="NZ_JAAPAP010000024.1"/>
</dbReference>
<comment type="caution">
    <text evidence="1">The sequence shown here is derived from an EMBL/GenBank/DDBJ whole genome shotgun (WGS) entry which is preliminary data.</text>
</comment>
<name>A0AA43ZA29_9GAMM</name>
<accession>A0AA43ZA29</accession>
<proteinExistence type="predicted"/>
<gene>
    <name evidence="1" type="ORF">HA520_20595</name>
</gene>
<reference evidence="1" key="1">
    <citation type="submission" date="2020-03" db="EMBL/GenBank/DDBJ databases">
        <title>Genome assembly of Azotobacter chroococcum W5.</title>
        <authorList>
            <person name="Kannepalli A."/>
        </authorList>
    </citation>
    <scope>NUCLEOTIDE SEQUENCE</scope>
    <source>
        <strain evidence="1">W5</strain>
    </source>
</reference>
<organism evidence="1 2">
    <name type="scientific">Azotobacter chroococcum</name>
    <dbReference type="NCBI Taxonomy" id="353"/>
    <lineage>
        <taxon>Bacteria</taxon>
        <taxon>Pseudomonadati</taxon>
        <taxon>Pseudomonadota</taxon>
        <taxon>Gammaproteobacteria</taxon>
        <taxon>Pseudomonadales</taxon>
        <taxon>Pseudomonadaceae</taxon>
        <taxon>Azotobacter</taxon>
    </lineage>
</organism>